<keyword evidence="2" id="KW-0328">Glycosyltransferase</keyword>
<evidence type="ECO:0000256" key="2">
    <source>
        <dbReference type="ARBA" id="ARBA00022676"/>
    </source>
</evidence>
<organism evidence="6 7">
    <name type="scientific">Candidatus Abyssobacteria bacterium SURF_17</name>
    <dbReference type="NCBI Taxonomy" id="2093361"/>
    <lineage>
        <taxon>Bacteria</taxon>
        <taxon>Pseudomonadati</taxon>
        <taxon>Candidatus Hydrogenedentota</taxon>
        <taxon>Candidatus Abyssobacteria</taxon>
    </lineage>
</organism>
<dbReference type="GO" id="GO:0016757">
    <property type="term" value="F:glycosyltransferase activity"/>
    <property type="evidence" value="ECO:0007669"/>
    <property type="project" value="UniProtKB-KW"/>
</dbReference>
<evidence type="ECO:0000256" key="3">
    <source>
        <dbReference type="ARBA" id="ARBA00022679"/>
    </source>
</evidence>
<dbReference type="EMBL" id="QZKI01000046">
    <property type="protein sequence ID" value="RJP72335.1"/>
    <property type="molecule type" value="Genomic_DNA"/>
</dbReference>
<keyword evidence="4" id="KW-1133">Transmembrane helix</keyword>
<sequence length="384" mass="43565">MSASETILLLLVATVFYVYVGYPALLWMLSRLRRRPVRKAAYYPCVTIIISAHNEAAAIRQTIENKLELDYPREQMEIIVVSDGSTDGTDEIVRTLAQSGVHLIRQEPRQGKTAALNRAVTEAKGEILAFSDANSLWDKSALRELVSNFADPDVGYVSGRMEYTAPMDSHVAGGSSRYMRYENRLRELESAIGSIVGVDGGIDAVRRTLYEPMHPSLLPDLVLPLCVVEKRRRVVYEPSAILNEESLTRTDEEYRMRIRVALRAFHALWHKKALFNPFRFGFYSLQLLSHKVLRYLVGYIMVAILFCSIAIQEPWSLAFAGLQGLGYGLALVGLWQNRSNRVQRGFRYPFYFCLINLASAVAFLKFLMGQRLVVWNPRRGEESS</sequence>
<evidence type="ECO:0000313" key="6">
    <source>
        <dbReference type="EMBL" id="RJP72335.1"/>
    </source>
</evidence>
<dbReference type="Proteomes" id="UP000285961">
    <property type="component" value="Unassembled WGS sequence"/>
</dbReference>
<feature type="transmembrane region" description="Helical" evidence="4">
    <location>
        <begin position="317"/>
        <end position="336"/>
    </location>
</feature>
<feature type="transmembrane region" description="Helical" evidence="4">
    <location>
        <begin position="6"/>
        <end position="29"/>
    </location>
</feature>
<gene>
    <name evidence="6" type="ORF">C4532_06165</name>
</gene>
<feature type="transmembrane region" description="Helical" evidence="4">
    <location>
        <begin position="348"/>
        <end position="368"/>
    </location>
</feature>
<keyword evidence="3 6" id="KW-0808">Transferase</keyword>
<dbReference type="AlphaFoldDB" id="A0A419F2B7"/>
<dbReference type="Pfam" id="PF00535">
    <property type="entry name" value="Glycos_transf_2"/>
    <property type="match status" value="1"/>
</dbReference>
<proteinExistence type="inferred from homology"/>
<dbReference type="SUPFAM" id="SSF53448">
    <property type="entry name" value="Nucleotide-diphospho-sugar transferases"/>
    <property type="match status" value="1"/>
</dbReference>
<comment type="similarity">
    <text evidence="1">Belongs to the glycosyltransferase 2 family.</text>
</comment>
<dbReference type="PANTHER" id="PTHR43630">
    <property type="entry name" value="POLY-BETA-1,6-N-ACETYL-D-GLUCOSAMINE SYNTHASE"/>
    <property type="match status" value="1"/>
</dbReference>
<evidence type="ECO:0000256" key="4">
    <source>
        <dbReference type="SAM" id="Phobius"/>
    </source>
</evidence>
<feature type="domain" description="Glycosyltransferase 2-like" evidence="5">
    <location>
        <begin position="47"/>
        <end position="175"/>
    </location>
</feature>
<dbReference type="Gene3D" id="3.90.550.10">
    <property type="entry name" value="Spore Coat Polysaccharide Biosynthesis Protein SpsA, Chain A"/>
    <property type="match status" value="1"/>
</dbReference>
<reference evidence="6 7" key="1">
    <citation type="journal article" date="2017" name="ISME J.">
        <title>Energy and carbon metabolisms in a deep terrestrial subsurface fluid microbial community.</title>
        <authorList>
            <person name="Momper L."/>
            <person name="Jungbluth S.P."/>
            <person name="Lee M.D."/>
            <person name="Amend J.P."/>
        </authorList>
    </citation>
    <scope>NUCLEOTIDE SEQUENCE [LARGE SCALE GENOMIC DNA]</scope>
    <source>
        <strain evidence="6">SURF_17</strain>
    </source>
</reference>
<evidence type="ECO:0000313" key="7">
    <source>
        <dbReference type="Proteomes" id="UP000285961"/>
    </source>
</evidence>
<accession>A0A419F2B7</accession>
<evidence type="ECO:0000259" key="5">
    <source>
        <dbReference type="Pfam" id="PF00535"/>
    </source>
</evidence>
<feature type="transmembrane region" description="Helical" evidence="4">
    <location>
        <begin position="292"/>
        <end position="311"/>
    </location>
</feature>
<name>A0A419F2B7_9BACT</name>
<keyword evidence="4" id="KW-0812">Transmembrane</keyword>
<dbReference type="InterPro" id="IPR001173">
    <property type="entry name" value="Glyco_trans_2-like"/>
</dbReference>
<comment type="caution">
    <text evidence="6">The sequence shown here is derived from an EMBL/GenBank/DDBJ whole genome shotgun (WGS) entry which is preliminary data.</text>
</comment>
<dbReference type="CDD" id="cd06439">
    <property type="entry name" value="CESA_like_1"/>
    <property type="match status" value="1"/>
</dbReference>
<evidence type="ECO:0000256" key="1">
    <source>
        <dbReference type="ARBA" id="ARBA00006739"/>
    </source>
</evidence>
<dbReference type="InterPro" id="IPR029044">
    <property type="entry name" value="Nucleotide-diphossugar_trans"/>
</dbReference>
<dbReference type="PANTHER" id="PTHR43630:SF1">
    <property type="entry name" value="POLY-BETA-1,6-N-ACETYL-D-GLUCOSAMINE SYNTHASE"/>
    <property type="match status" value="1"/>
</dbReference>
<protein>
    <submittedName>
        <fullName evidence="6">Glycosyltransferase family 2 protein</fullName>
    </submittedName>
</protein>
<keyword evidence="4" id="KW-0472">Membrane</keyword>